<organism evidence="2 3">
    <name type="scientific">Candidatus Gottesmanbacteria bacterium GW2011_GWB1_43_11</name>
    <dbReference type="NCBI Taxonomy" id="1618446"/>
    <lineage>
        <taxon>Bacteria</taxon>
        <taxon>Candidatus Gottesmaniibacteriota</taxon>
    </lineage>
</organism>
<name>A0A0G1CPN7_9BACT</name>
<comment type="caution">
    <text evidence="2">The sequence shown here is derived from an EMBL/GenBank/DDBJ whole genome shotgun (WGS) entry which is preliminary data.</text>
</comment>
<evidence type="ECO:0000313" key="2">
    <source>
        <dbReference type="EMBL" id="KKS87675.1"/>
    </source>
</evidence>
<gene>
    <name evidence="2" type="ORF">UV61_C0001G0082</name>
</gene>
<protein>
    <submittedName>
        <fullName evidence="2">Uncharacterized protein</fullName>
    </submittedName>
</protein>
<feature type="compositionally biased region" description="Polar residues" evidence="1">
    <location>
        <begin position="1"/>
        <end position="21"/>
    </location>
</feature>
<evidence type="ECO:0000256" key="1">
    <source>
        <dbReference type="SAM" id="MobiDB-lite"/>
    </source>
</evidence>
<proteinExistence type="predicted"/>
<feature type="region of interest" description="Disordered" evidence="1">
    <location>
        <begin position="1"/>
        <end position="26"/>
    </location>
</feature>
<accession>A0A0G1CPN7</accession>
<dbReference type="Proteomes" id="UP000034050">
    <property type="component" value="Unassembled WGS sequence"/>
</dbReference>
<dbReference type="STRING" id="1618446.UV61_C0001G0082"/>
<evidence type="ECO:0000313" key="3">
    <source>
        <dbReference type="Proteomes" id="UP000034050"/>
    </source>
</evidence>
<sequence>MSTDDQIAANQQNSQLSTGPQTPEGKEVSKMNALKHGLLSKEVLLEGESEELLIDFGKRIRDELKPIGELELLLIDKIITYSWRLRRVISVEKAMMEWEREDELVSMFPLNEKPNKQKGRRAIRNMIVNEDTEKLTRYEASVVRNFYKALHELTRIQAVRRGENPPVPLAVDIVMDKGE</sequence>
<reference evidence="2 3" key="1">
    <citation type="journal article" date="2015" name="Nature">
        <title>rRNA introns, odd ribosomes, and small enigmatic genomes across a large radiation of phyla.</title>
        <authorList>
            <person name="Brown C.T."/>
            <person name="Hug L.A."/>
            <person name="Thomas B.C."/>
            <person name="Sharon I."/>
            <person name="Castelle C.J."/>
            <person name="Singh A."/>
            <person name="Wilkins M.J."/>
            <person name="Williams K.H."/>
            <person name="Banfield J.F."/>
        </authorList>
    </citation>
    <scope>NUCLEOTIDE SEQUENCE [LARGE SCALE GENOMIC DNA]</scope>
</reference>
<dbReference type="EMBL" id="LCFD01000001">
    <property type="protein sequence ID" value="KKS87675.1"/>
    <property type="molecule type" value="Genomic_DNA"/>
</dbReference>
<dbReference type="AlphaFoldDB" id="A0A0G1CPN7"/>